<protein>
    <submittedName>
        <fullName evidence="6">AraC family transcriptional regulator</fullName>
    </submittedName>
</protein>
<evidence type="ECO:0000313" key="6">
    <source>
        <dbReference type="EMBL" id="QQZ10056.1"/>
    </source>
</evidence>
<dbReference type="RefSeq" id="WP_202779004.1">
    <property type="nucleotide sequence ID" value="NZ_CP065425.1"/>
</dbReference>
<dbReference type="InterPro" id="IPR018062">
    <property type="entry name" value="HTH_AraC-typ_CS"/>
</dbReference>
<feature type="compositionally biased region" description="Basic residues" evidence="4">
    <location>
        <begin position="271"/>
        <end position="291"/>
    </location>
</feature>
<dbReference type="PROSITE" id="PS00041">
    <property type="entry name" value="HTH_ARAC_FAMILY_1"/>
    <property type="match status" value="1"/>
</dbReference>
<dbReference type="EMBL" id="CP065425">
    <property type="protein sequence ID" value="QQZ10056.1"/>
    <property type="molecule type" value="Genomic_DNA"/>
</dbReference>
<dbReference type="Pfam" id="PF02311">
    <property type="entry name" value="AraC_binding"/>
    <property type="match status" value="1"/>
</dbReference>
<keyword evidence="7" id="KW-1185">Reference proteome</keyword>
<reference evidence="6 7" key="1">
    <citation type="submission" date="2020-11" db="EMBL/GenBank/DDBJ databases">
        <title>Taxonomic evaluation of the Bacillus sporothermodurans group of bacteria based on whole genome sequences.</title>
        <authorList>
            <person name="Fiedler G."/>
            <person name="Herbstmann A.-D."/>
            <person name="Doll E."/>
            <person name="Wenning M."/>
            <person name="Brinks E."/>
            <person name="Kabisch J."/>
            <person name="Breitenwieser F."/>
            <person name="Lappann M."/>
            <person name="Boehnlein C."/>
            <person name="Franz C."/>
        </authorList>
    </citation>
    <scope>NUCLEOTIDE SEQUENCE [LARGE SCALE GENOMIC DNA]</scope>
    <source>
        <strain evidence="6 7">JCM 19841</strain>
    </source>
</reference>
<evidence type="ECO:0000256" key="4">
    <source>
        <dbReference type="SAM" id="MobiDB-lite"/>
    </source>
</evidence>
<feature type="region of interest" description="Disordered" evidence="4">
    <location>
        <begin position="270"/>
        <end position="291"/>
    </location>
</feature>
<evidence type="ECO:0000256" key="3">
    <source>
        <dbReference type="ARBA" id="ARBA00023163"/>
    </source>
</evidence>
<dbReference type="Pfam" id="PF12833">
    <property type="entry name" value="HTH_18"/>
    <property type="match status" value="1"/>
</dbReference>
<keyword evidence="1" id="KW-0805">Transcription regulation</keyword>
<dbReference type="PANTHER" id="PTHR43280">
    <property type="entry name" value="ARAC-FAMILY TRANSCRIPTIONAL REGULATOR"/>
    <property type="match status" value="1"/>
</dbReference>
<evidence type="ECO:0000313" key="7">
    <source>
        <dbReference type="Proteomes" id="UP000595691"/>
    </source>
</evidence>
<dbReference type="SMART" id="SM00342">
    <property type="entry name" value="HTH_ARAC"/>
    <property type="match status" value="1"/>
</dbReference>
<dbReference type="InterPro" id="IPR014710">
    <property type="entry name" value="RmlC-like_jellyroll"/>
</dbReference>
<dbReference type="PANTHER" id="PTHR43280:SF28">
    <property type="entry name" value="HTH-TYPE TRANSCRIPTIONAL ACTIVATOR RHAS"/>
    <property type="match status" value="1"/>
</dbReference>
<dbReference type="InterPro" id="IPR037923">
    <property type="entry name" value="HTH-like"/>
</dbReference>
<dbReference type="InterPro" id="IPR009057">
    <property type="entry name" value="Homeodomain-like_sf"/>
</dbReference>
<evidence type="ECO:0000259" key="5">
    <source>
        <dbReference type="PROSITE" id="PS01124"/>
    </source>
</evidence>
<organism evidence="6 7">
    <name type="scientific">Heyndrickxia vini</name>
    <dbReference type="NCBI Taxonomy" id="1476025"/>
    <lineage>
        <taxon>Bacteria</taxon>
        <taxon>Bacillati</taxon>
        <taxon>Bacillota</taxon>
        <taxon>Bacilli</taxon>
        <taxon>Bacillales</taxon>
        <taxon>Bacillaceae</taxon>
        <taxon>Heyndrickxia</taxon>
    </lineage>
</organism>
<evidence type="ECO:0000256" key="1">
    <source>
        <dbReference type="ARBA" id="ARBA00023015"/>
    </source>
</evidence>
<dbReference type="Gene3D" id="2.60.120.10">
    <property type="entry name" value="Jelly Rolls"/>
    <property type="match status" value="1"/>
</dbReference>
<dbReference type="InterPro" id="IPR020449">
    <property type="entry name" value="Tscrpt_reg_AraC-type_HTH"/>
</dbReference>
<dbReference type="InterPro" id="IPR003313">
    <property type="entry name" value="AraC-bd"/>
</dbReference>
<dbReference type="Gene3D" id="1.10.10.60">
    <property type="entry name" value="Homeodomain-like"/>
    <property type="match status" value="2"/>
</dbReference>
<dbReference type="PROSITE" id="PS01124">
    <property type="entry name" value="HTH_ARAC_FAMILY_2"/>
    <property type="match status" value="1"/>
</dbReference>
<dbReference type="InterPro" id="IPR018060">
    <property type="entry name" value="HTH_AraC"/>
</dbReference>
<keyword evidence="2" id="KW-0238">DNA-binding</keyword>
<name>A0ABX7E394_9BACI</name>
<dbReference type="SUPFAM" id="SSF51215">
    <property type="entry name" value="Regulatory protein AraC"/>
    <property type="match status" value="1"/>
</dbReference>
<keyword evidence="3" id="KW-0804">Transcription</keyword>
<dbReference type="PRINTS" id="PR00032">
    <property type="entry name" value="HTHARAC"/>
</dbReference>
<dbReference type="Proteomes" id="UP000595691">
    <property type="component" value="Chromosome"/>
</dbReference>
<proteinExistence type="predicted"/>
<evidence type="ECO:0000256" key="2">
    <source>
        <dbReference type="ARBA" id="ARBA00023125"/>
    </source>
</evidence>
<dbReference type="SUPFAM" id="SSF46689">
    <property type="entry name" value="Homeodomain-like"/>
    <property type="match status" value="2"/>
</dbReference>
<gene>
    <name evidence="6" type="ORF">I5776_03570</name>
</gene>
<feature type="domain" description="HTH araC/xylS-type" evidence="5">
    <location>
        <begin position="175"/>
        <end position="273"/>
    </location>
</feature>
<sequence>MSNEIVEIPQSNRGHLPVKILYVTKSKYDKDWHSTNHTHHFTEILYITKGKGTFIFSNQEVPVTEHDLIVINPNIEHTEKSADGDPLEYIALGIQGLSFFDPNDSGSQVTFYNFKLEQNVYLFYLQQLIEEVQNQKEDYELIVQNILEILLLKMMRKKAFNLEKTSTQKINKDIAFIKNYIKLHFRENINLDTLAEAGHINKYYLAHSFKKLVGVSPIEYLIQTRIRESKILLETTNYPISNIAAITGFSSQSFFAQSFKRVTNVSPSHYRNIKNSKTNKTKKARSKSLKK</sequence>
<accession>A0ABX7E394</accession>